<evidence type="ECO:0000256" key="1">
    <source>
        <dbReference type="SAM" id="MobiDB-lite"/>
    </source>
</evidence>
<dbReference type="PANTHER" id="PTHR10587:SF125">
    <property type="entry name" value="POLYSACCHARIDE DEACETYLASE YHEN-RELATED"/>
    <property type="match status" value="1"/>
</dbReference>
<name>A0ABS7L1H6_CLOSR</name>
<dbReference type="CDD" id="cd10944">
    <property type="entry name" value="CE4_SmPgdA_like"/>
    <property type="match status" value="1"/>
</dbReference>
<keyword evidence="2" id="KW-1133">Transmembrane helix</keyword>
<feature type="region of interest" description="Disordered" evidence="1">
    <location>
        <begin position="323"/>
        <end position="351"/>
    </location>
</feature>
<comment type="caution">
    <text evidence="4">The sequence shown here is derived from an EMBL/GenBank/DDBJ whole genome shotgun (WGS) entry which is preliminary data.</text>
</comment>
<evidence type="ECO:0000259" key="3">
    <source>
        <dbReference type="PROSITE" id="PS51677"/>
    </source>
</evidence>
<feature type="domain" description="NodB homology" evidence="3">
    <location>
        <begin position="111"/>
        <end position="312"/>
    </location>
</feature>
<keyword evidence="5" id="KW-1185">Reference proteome</keyword>
<feature type="compositionally biased region" description="Low complexity" evidence="1">
    <location>
        <begin position="329"/>
        <end position="351"/>
    </location>
</feature>
<dbReference type="InterPro" id="IPR011330">
    <property type="entry name" value="Glyco_hydro/deAcase_b/a-brl"/>
</dbReference>
<evidence type="ECO:0000256" key="2">
    <source>
        <dbReference type="SAM" id="Phobius"/>
    </source>
</evidence>
<feature type="transmembrane region" description="Helical" evidence="2">
    <location>
        <begin position="21"/>
        <end position="42"/>
    </location>
</feature>
<dbReference type="InterPro" id="IPR050248">
    <property type="entry name" value="Polysacc_deacetylase_ArnD"/>
</dbReference>
<dbReference type="Proteomes" id="UP001299068">
    <property type="component" value="Unassembled WGS sequence"/>
</dbReference>
<evidence type="ECO:0000313" key="4">
    <source>
        <dbReference type="EMBL" id="MBY0756924.1"/>
    </source>
</evidence>
<dbReference type="SUPFAM" id="SSF88713">
    <property type="entry name" value="Glycoside hydrolase/deacetylase"/>
    <property type="match status" value="1"/>
</dbReference>
<dbReference type="PANTHER" id="PTHR10587">
    <property type="entry name" value="GLYCOSYL TRANSFERASE-RELATED"/>
    <property type="match status" value="1"/>
</dbReference>
<dbReference type="EMBL" id="JAIKTU010000014">
    <property type="protein sequence ID" value="MBY0756924.1"/>
    <property type="molecule type" value="Genomic_DNA"/>
</dbReference>
<keyword evidence="2" id="KW-0472">Membrane</keyword>
<organism evidence="4 5">
    <name type="scientific">Clostridium sardiniense</name>
    <name type="common">Clostridium absonum</name>
    <dbReference type="NCBI Taxonomy" id="29369"/>
    <lineage>
        <taxon>Bacteria</taxon>
        <taxon>Bacillati</taxon>
        <taxon>Bacillota</taxon>
        <taxon>Clostridia</taxon>
        <taxon>Eubacteriales</taxon>
        <taxon>Clostridiaceae</taxon>
        <taxon>Clostridium</taxon>
    </lineage>
</organism>
<dbReference type="InterPro" id="IPR002509">
    <property type="entry name" value="NODB_dom"/>
</dbReference>
<sequence>MEMDNRNRRRMEKRKKFKKRRIISGIILVALIVSGVGIYSYAHHKSDSKIATEQKDGAKNMIGDNTKEKAKPKPTDIMPGENIIYAADSYAVPASDVDKMMNSKDPVNNEKQVFLTFDDGPSENTSNILKILKEQDVHATFFVLGSQLKDNLENQKLLKDEIDSGNSIANHTMSHEYKKLYPGNSVDVPVFMKEINDNNAQMKAILGENFDTRVLRMPGGYMSRKYYRDPHLKQLNEAMNKEGIISVDWDAETGDAESNTYSVDYLISRARGYMKSEKHVILLMHDAAAKKSTVKALPEIIKMFKDNGYKFKVIKNAPMSYFDSKNKEQNSQNNKDTQKNNTQNNSQKESK</sequence>
<proteinExistence type="predicted"/>
<gene>
    <name evidence="4" type="ORF">K5V21_15880</name>
</gene>
<dbReference type="Gene3D" id="3.20.20.370">
    <property type="entry name" value="Glycoside hydrolase/deacetylase"/>
    <property type="match status" value="1"/>
</dbReference>
<accession>A0ABS7L1H6</accession>
<protein>
    <submittedName>
        <fullName evidence="4">Polysaccharide deacetylase</fullName>
    </submittedName>
</protein>
<keyword evidence="2" id="KW-0812">Transmembrane</keyword>
<dbReference type="Pfam" id="PF01522">
    <property type="entry name" value="Polysacc_deac_1"/>
    <property type="match status" value="1"/>
</dbReference>
<reference evidence="4 5" key="1">
    <citation type="journal article" date="2021" name="Cell Host Microbe">
        <title>in vivo commensal control of Clostridioides difficile virulence.</title>
        <authorList>
            <person name="Girinathan B.P."/>
            <person name="Dibenedetto N."/>
            <person name="Worley J.N."/>
            <person name="Peltier J."/>
            <person name="Arrieta-Ortiz M.L."/>
            <person name="Rupa Christinal Immanuel S."/>
            <person name="Lavin R."/>
            <person name="Delaney M.L."/>
            <person name="Cummins C."/>
            <person name="Hoffmann M."/>
            <person name="Luo Y."/>
            <person name="Gonzalez-Escalona N."/>
            <person name="Allard M."/>
            <person name="Onderdonk A.B."/>
            <person name="Gerber G.K."/>
            <person name="Sonenshein A.L."/>
            <person name="Baliga N."/>
            <person name="Dupuy B."/>
            <person name="Bry L."/>
        </authorList>
    </citation>
    <scope>NUCLEOTIDE SEQUENCE [LARGE SCALE GENOMIC DNA]</scope>
    <source>
        <strain evidence="4 5">DSM 599</strain>
    </source>
</reference>
<dbReference type="RefSeq" id="WP_221862123.1">
    <property type="nucleotide sequence ID" value="NZ_JAIKTU010000014.1"/>
</dbReference>
<dbReference type="PROSITE" id="PS51677">
    <property type="entry name" value="NODB"/>
    <property type="match status" value="1"/>
</dbReference>
<evidence type="ECO:0000313" key="5">
    <source>
        <dbReference type="Proteomes" id="UP001299068"/>
    </source>
</evidence>